<keyword evidence="1" id="KW-0472">Membrane</keyword>
<protein>
    <submittedName>
        <fullName evidence="2">Uncharacterized protein</fullName>
    </submittedName>
</protein>
<proteinExistence type="predicted"/>
<keyword evidence="1" id="KW-1133">Transmembrane helix</keyword>
<dbReference type="Gramene" id="KQL13610">
    <property type="protein sequence ID" value="KQL13610"/>
    <property type="gene ID" value="SETIT_024234mg"/>
</dbReference>
<dbReference type="Proteomes" id="UP000004995">
    <property type="component" value="Unassembled WGS sequence"/>
</dbReference>
<dbReference type="InParanoid" id="K3ZCF9"/>
<reference evidence="3" key="1">
    <citation type="journal article" date="2012" name="Nat. Biotechnol.">
        <title>Reference genome sequence of the model plant Setaria.</title>
        <authorList>
            <person name="Bennetzen J.L."/>
            <person name="Schmutz J."/>
            <person name="Wang H."/>
            <person name="Percifield R."/>
            <person name="Hawkins J."/>
            <person name="Pontaroli A.C."/>
            <person name="Estep M."/>
            <person name="Feng L."/>
            <person name="Vaughn J.N."/>
            <person name="Grimwood J."/>
            <person name="Jenkins J."/>
            <person name="Barry K."/>
            <person name="Lindquist E."/>
            <person name="Hellsten U."/>
            <person name="Deshpande S."/>
            <person name="Wang X."/>
            <person name="Wu X."/>
            <person name="Mitros T."/>
            <person name="Triplett J."/>
            <person name="Yang X."/>
            <person name="Ye C.Y."/>
            <person name="Mauro-Herrera M."/>
            <person name="Wang L."/>
            <person name="Li P."/>
            <person name="Sharma M."/>
            <person name="Sharma R."/>
            <person name="Ronald P.C."/>
            <person name="Panaud O."/>
            <person name="Kellogg E.A."/>
            <person name="Brutnell T.P."/>
            <person name="Doust A.N."/>
            <person name="Tuskan G.A."/>
            <person name="Rokhsar D."/>
            <person name="Devos K.M."/>
        </authorList>
    </citation>
    <scope>NUCLEOTIDE SEQUENCE [LARGE SCALE GENOMIC DNA]</scope>
    <source>
        <strain evidence="3">cv. Yugu1</strain>
    </source>
</reference>
<dbReference type="EnsemblPlants" id="KQL13610">
    <property type="protein sequence ID" value="KQL13610"/>
    <property type="gene ID" value="SETIT_024234mg"/>
</dbReference>
<dbReference type="EMBL" id="AGNK02001462">
    <property type="status" value="NOT_ANNOTATED_CDS"/>
    <property type="molecule type" value="Genomic_DNA"/>
</dbReference>
<evidence type="ECO:0000313" key="3">
    <source>
        <dbReference type="Proteomes" id="UP000004995"/>
    </source>
</evidence>
<sequence>MSSKINRPDILGRSILIKPCLFKNCIQYFLSLLIGIMHAYQCKYLDVSSIYFTSDQTDSEIIDGYCSD</sequence>
<dbReference type="HOGENOM" id="CLU_2798771_0_0_1"/>
<name>K3ZCF9_SETIT</name>
<feature type="transmembrane region" description="Helical" evidence="1">
    <location>
        <begin position="21"/>
        <end position="40"/>
    </location>
</feature>
<evidence type="ECO:0000313" key="2">
    <source>
        <dbReference type="EnsemblPlants" id="KQL13610"/>
    </source>
</evidence>
<accession>K3ZCF9</accession>
<keyword evidence="3" id="KW-1185">Reference proteome</keyword>
<reference evidence="2" key="2">
    <citation type="submission" date="2018-08" db="UniProtKB">
        <authorList>
            <consortium name="EnsemblPlants"/>
        </authorList>
    </citation>
    <scope>IDENTIFICATION</scope>
    <source>
        <strain evidence="2">Yugu1</strain>
    </source>
</reference>
<evidence type="ECO:0000256" key="1">
    <source>
        <dbReference type="SAM" id="Phobius"/>
    </source>
</evidence>
<organism evidence="2 3">
    <name type="scientific">Setaria italica</name>
    <name type="common">Foxtail millet</name>
    <name type="synonym">Panicum italicum</name>
    <dbReference type="NCBI Taxonomy" id="4555"/>
    <lineage>
        <taxon>Eukaryota</taxon>
        <taxon>Viridiplantae</taxon>
        <taxon>Streptophyta</taxon>
        <taxon>Embryophyta</taxon>
        <taxon>Tracheophyta</taxon>
        <taxon>Spermatophyta</taxon>
        <taxon>Magnoliopsida</taxon>
        <taxon>Liliopsida</taxon>
        <taxon>Poales</taxon>
        <taxon>Poaceae</taxon>
        <taxon>PACMAD clade</taxon>
        <taxon>Panicoideae</taxon>
        <taxon>Panicodae</taxon>
        <taxon>Paniceae</taxon>
        <taxon>Cenchrinae</taxon>
        <taxon>Setaria</taxon>
    </lineage>
</organism>
<dbReference type="AlphaFoldDB" id="K3ZCF9"/>
<keyword evidence="1" id="KW-0812">Transmembrane</keyword>